<keyword evidence="3 7" id="KW-0812">Transmembrane</keyword>
<dbReference type="PANTHER" id="PTHR42718:SF9">
    <property type="entry name" value="MAJOR FACILITATOR SUPERFAMILY MULTIDRUG TRANSPORTER MFSC"/>
    <property type="match status" value="1"/>
</dbReference>
<evidence type="ECO:0000256" key="7">
    <source>
        <dbReference type="SAM" id="Phobius"/>
    </source>
</evidence>
<comment type="subcellular location">
    <subcellularLocation>
        <location evidence="1">Membrane</location>
        <topology evidence="1">Multi-pass membrane protein</topology>
    </subcellularLocation>
</comment>
<dbReference type="Proteomes" id="UP000308038">
    <property type="component" value="Unassembled WGS sequence"/>
</dbReference>
<evidence type="ECO:0000313" key="8">
    <source>
        <dbReference type="EMBL" id="THG39414.1"/>
    </source>
</evidence>
<feature type="transmembrane region" description="Helical" evidence="7">
    <location>
        <begin position="510"/>
        <end position="531"/>
    </location>
</feature>
<name>A0ABY2QGN8_9SPHN</name>
<feature type="transmembrane region" description="Helical" evidence="7">
    <location>
        <begin position="353"/>
        <end position="370"/>
    </location>
</feature>
<feature type="transmembrane region" description="Helical" evidence="7">
    <location>
        <begin position="223"/>
        <end position="243"/>
    </location>
</feature>
<dbReference type="EMBL" id="SSTI01000008">
    <property type="protein sequence ID" value="THG39414.1"/>
    <property type="molecule type" value="Genomic_DNA"/>
</dbReference>
<feature type="transmembrane region" description="Helical" evidence="7">
    <location>
        <begin position="34"/>
        <end position="54"/>
    </location>
</feature>
<feature type="transmembrane region" description="Helical" evidence="7">
    <location>
        <begin position="249"/>
        <end position="271"/>
    </location>
</feature>
<dbReference type="Pfam" id="PF07690">
    <property type="entry name" value="MFS_1"/>
    <property type="match status" value="1"/>
</dbReference>
<dbReference type="Gene3D" id="1.20.1250.20">
    <property type="entry name" value="MFS general substrate transporter like domains"/>
    <property type="match status" value="1"/>
</dbReference>
<dbReference type="InterPro" id="IPR036259">
    <property type="entry name" value="MFS_trans_sf"/>
</dbReference>
<reference evidence="8 9" key="1">
    <citation type="submission" date="2019-04" db="EMBL/GenBank/DDBJ databases">
        <title>Microbes associate with the intestines of laboratory mice.</title>
        <authorList>
            <person name="Navarre W."/>
            <person name="Wong E."/>
            <person name="Huang K.C."/>
            <person name="Tropini C."/>
            <person name="Ng K."/>
            <person name="Yu B."/>
        </authorList>
    </citation>
    <scope>NUCLEOTIDE SEQUENCE [LARGE SCALE GENOMIC DNA]</scope>
    <source>
        <strain evidence="8 9">NM83_B4-11</strain>
    </source>
</reference>
<feature type="transmembrane region" description="Helical" evidence="7">
    <location>
        <begin position="191"/>
        <end position="211"/>
    </location>
</feature>
<evidence type="ECO:0000256" key="3">
    <source>
        <dbReference type="ARBA" id="ARBA00022692"/>
    </source>
</evidence>
<keyword evidence="4 7" id="KW-1133">Transmembrane helix</keyword>
<accession>A0ABY2QGN8</accession>
<keyword evidence="5 7" id="KW-0472">Membrane</keyword>
<dbReference type="SUPFAM" id="SSF103473">
    <property type="entry name" value="MFS general substrate transporter"/>
    <property type="match status" value="1"/>
</dbReference>
<gene>
    <name evidence="8" type="ORF">E5988_12100</name>
</gene>
<evidence type="ECO:0000256" key="1">
    <source>
        <dbReference type="ARBA" id="ARBA00004141"/>
    </source>
</evidence>
<feature type="transmembrane region" description="Helical" evidence="7">
    <location>
        <begin position="390"/>
        <end position="410"/>
    </location>
</feature>
<organism evidence="8 9">
    <name type="scientific">Sphingomonas olei</name>
    <dbReference type="NCBI Taxonomy" id="1886787"/>
    <lineage>
        <taxon>Bacteria</taxon>
        <taxon>Pseudomonadati</taxon>
        <taxon>Pseudomonadota</taxon>
        <taxon>Alphaproteobacteria</taxon>
        <taxon>Sphingomonadales</taxon>
        <taxon>Sphingomonadaceae</taxon>
        <taxon>Sphingomonas</taxon>
    </lineage>
</organism>
<evidence type="ECO:0000256" key="4">
    <source>
        <dbReference type="ARBA" id="ARBA00022989"/>
    </source>
</evidence>
<feature type="region of interest" description="Disordered" evidence="6">
    <location>
        <begin position="1"/>
        <end position="24"/>
    </location>
</feature>
<comment type="caution">
    <text evidence="8">The sequence shown here is derived from an EMBL/GenBank/DDBJ whole genome shotgun (WGS) entry which is preliminary data.</text>
</comment>
<protein>
    <submittedName>
        <fullName evidence="8">MFS transporter</fullName>
    </submittedName>
</protein>
<keyword evidence="9" id="KW-1185">Reference proteome</keyword>
<feature type="transmembrane region" description="Helical" evidence="7">
    <location>
        <begin position="326"/>
        <end position="348"/>
    </location>
</feature>
<dbReference type="RefSeq" id="WP_136451818.1">
    <property type="nucleotide sequence ID" value="NZ_SSTI01000008.1"/>
</dbReference>
<feature type="transmembrane region" description="Helical" evidence="7">
    <location>
        <begin position="291"/>
        <end position="306"/>
    </location>
</feature>
<keyword evidence="2" id="KW-0813">Transport</keyword>
<feature type="transmembrane region" description="Helical" evidence="7">
    <location>
        <begin position="417"/>
        <end position="439"/>
    </location>
</feature>
<sequence length="556" mass="59679">MPATATTPYEFKPHERPFLPGSPATPDHPMGRRIAYAAIGVLLGLTGGLSNGLLLANLPQIQGSLGLSPVEGGWLSAIYSMTSVCMSMLLIKFRQQFGLQRFNRVFLTGFLAVTVLQVFVHSYGVELLTRAAAGIVGSGLSTLCFFYIMQAMPAPARLSGMIIGFGLAQLGLPLARIISPFLLADGDIQNLFVFELGLTLLCLGSVALLRLPPSERFQAFEKLDFLTFALFAPGMALLCGVLVQGRIVWWSTAWLGYATAAAIILIGAAMLIEHNRANPLLNTRWMRTRNVLRFIIIVAAIRVLLSEQTYGSTGLLTALGMGNDQLVTLNVIILLGSIAGIAAGVLLLNPKDLLWQVVASAMIIAVVAFMDSDATNLTRPGNFYLSQGLLAFAALFWMGPVTMVGILRAISKGPSHIVSFSAVFGIAQTVGGLAGTAFLGTVQIVRERLHSQEIVHGLVAGDPLVTQRLQQLGGAYARVEGDPMLRQAEGAVLFGQQVTREANILAFNDVFTGVGILAVLVVLWLGGRWVWLKMHGINPLAEELAAMQKMRENAAQ</sequence>
<evidence type="ECO:0000313" key="9">
    <source>
        <dbReference type="Proteomes" id="UP000308038"/>
    </source>
</evidence>
<proteinExistence type="predicted"/>
<feature type="transmembrane region" description="Helical" evidence="7">
    <location>
        <begin position="74"/>
        <end position="93"/>
    </location>
</feature>
<feature type="transmembrane region" description="Helical" evidence="7">
    <location>
        <begin position="161"/>
        <end position="179"/>
    </location>
</feature>
<dbReference type="InterPro" id="IPR011701">
    <property type="entry name" value="MFS"/>
</dbReference>
<feature type="transmembrane region" description="Helical" evidence="7">
    <location>
        <begin position="131"/>
        <end position="149"/>
    </location>
</feature>
<evidence type="ECO:0000256" key="5">
    <source>
        <dbReference type="ARBA" id="ARBA00023136"/>
    </source>
</evidence>
<evidence type="ECO:0000256" key="2">
    <source>
        <dbReference type="ARBA" id="ARBA00022448"/>
    </source>
</evidence>
<feature type="transmembrane region" description="Helical" evidence="7">
    <location>
        <begin position="105"/>
        <end position="125"/>
    </location>
</feature>
<evidence type="ECO:0000256" key="6">
    <source>
        <dbReference type="SAM" id="MobiDB-lite"/>
    </source>
</evidence>
<dbReference type="PANTHER" id="PTHR42718">
    <property type="entry name" value="MAJOR FACILITATOR SUPERFAMILY MULTIDRUG TRANSPORTER MFSC"/>
    <property type="match status" value="1"/>
</dbReference>